<feature type="transmembrane region" description="Helical" evidence="1">
    <location>
        <begin position="25"/>
        <end position="50"/>
    </location>
</feature>
<evidence type="ECO:0000313" key="2">
    <source>
        <dbReference type="EMBL" id="KAK7048315.1"/>
    </source>
</evidence>
<proteinExistence type="predicted"/>
<name>A0AAW0D6A2_9AGAR</name>
<evidence type="ECO:0000313" key="3">
    <source>
        <dbReference type="Proteomes" id="UP001362999"/>
    </source>
</evidence>
<dbReference type="Proteomes" id="UP001362999">
    <property type="component" value="Unassembled WGS sequence"/>
</dbReference>
<keyword evidence="1" id="KW-0472">Membrane</keyword>
<organism evidence="2 3">
    <name type="scientific">Favolaschia claudopus</name>
    <dbReference type="NCBI Taxonomy" id="2862362"/>
    <lineage>
        <taxon>Eukaryota</taxon>
        <taxon>Fungi</taxon>
        <taxon>Dikarya</taxon>
        <taxon>Basidiomycota</taxon>
        <taxon>Agaricomycotina</taxon>
        <taxon>Agaricomycetes</taxon>
        <taxon>Agaricomycetidae</taxon>
        <taxon>Agaricales</taxon>
        <taxon>Marasmiineae</taxon>
        <taxon>Mycenaceae</taxon>
        <taxon>Favolaschia</taxon>
    </lineage>
</organism>
<dbReference type="EMBL" id="JAWWNJ010000009">
    <property type="protein sequence ID" value="KAK7048315.1"/>
    <property type="molecule type" value="Genomic_DNA"/>
</dbReference>
<keyword evidence="3" id="KW-1185">Reference proteome</keyword>
<reference evidence="2 3" key="1">
    <citation type="journal article" date="2024" name="J Genomics">
        <title>Draft genome sequencing and assembly of Favolaschia claudopus CIRM-BRFM 2984 isolated from oak limbs.</title>
        <authorList>
            <person name="Navarro D."/>
            <person name="Drula E."/>
            <person name="Chaduli D."/>
            <person name="Cazenave R."/>
            <person name="Ahrendt S."/>
            <person name="Wang J."/>
            <person name="Lipzen A."/>
            <person name="Daum C."/>
            <person name="Barry K."/>
            <person name="Grigoriev I.V."/>
            <person name="Favel A."/>
            <person name="Rosso M.N."/>
            <person name="Martin F."/>
        </authorList>
    </citation>
    <scope>NUCLEOTIDE SEQUENCE [LARGE SCALE GENOMIC DNA]</scope>
    <source>
        <strain evidence="2 3">CIRM-BRFM 2984</strain>
    </source>
</reference>
<keyword evidence="1" id="KW-0812">Transmembrane</keyword>
<evidence type="ECO:0000256" key="1">
    <source>
        <dbReference type="SAM" id="Phobius"/>
    </source>
</evidence>
<keyword evidence="1" id="KW-1133">Transmembrane helix</keyword>
<comment type="caution">
    <text evidence="2">The sequence shown here is derived from an EMBL/GenBank/DDBJ whole genome shotgun (WGS) entry which is preliminary data.</text>
</comment>
<evidence type="ECO:0008006" key="4">
    <source>
        <dbReference type="Google" id="ProtNLM"/>
    </source>
</evidence>
<gene>
    <name evidence="2" type="ORF">R3P38DRAFT_3174579</name>
</gene>
<protein>
    <recommendedName>
        <fullName evidence="4">Transmembrane protein</fullName>
    </recommendedName>
</protein>
<accession>A0AAW0D6A2</accession>
<sequence>MSSPSPSSLPSPSSTPLPKDPNSNLYLFTFLATLLLLFTVSCAIVSRACYVRHRFRRNLRRAMDQGLVLAPQDQGLKFIAPPKLFDVFLDDKHPTASESWASITPISVQPVPANGELYLDDWSNESKATLSTVRSKSSIASSTETLQVSVFVAMPKPPVEPVNNDDEPYLPEVVLGFTQAQQPS</sequence>
<dbReference type="AlphaFoldDB" id="A0AAW0D6A2"/>